<dbReference type="GO" id="GO:0006313">
    <property type="term" value="P:DNA transposition"/>
    <property type="evidence" value="ECO:0007669"/>
    <property type="project" value="InterPro"/>
</dbReference>
<feature type="compositionally biased region" description="Basic and acidic residues" evidence="1">
    <location>
        <begin position="29"/>
        <end position="43"/>
    </location>
</feature>
<sequence>MNGFVTREWWSPADLAAEKLPGLPNTREGIAKKADDEGWREPAEEYPQNPAGKWRKRKGRGGGFEYRLDALPVRAKTILAFRARKAAEQPDRATAKADLSREELWRWYDQLPDKKKAQARAKFDALMAVRDLTLAGTQRDVALQLVASEAGVSLRTLYNWQSEVDGVDPADWLPYLAPRHAGRQAAVECDPEAWEWFKGNFLRQEQPTAAHCYRQLQMVAAERGWKIPSRKTLERRIASIDPATRTYLRKGAEALKRLYPAQERDRSVFHALEAVNADGHKWDNFVRWPDGEITRPCMVAFQDLYSGLILSWRVDKTENRDAVRLAFGDVVENYGIPDHVTLDNGRNFASKWITGGTPNRYRFKVKDEEPAGIMTSLGCEVHWTTPFHGQSKPIERAFRDFAQNIARDVRFAGAWTGNTIANKPENHGSRAVPLEVFLRVVSEAIIEHNTRVGRRTKVCAGRSFMEAFTASYEVSPVRKATPEQRRLWLLASELVTARQPDGAVYLDGNRYWAEFLVAQLGRKVVLRFDPQALHDGVHIYRADGAYLGHAPCLDAVGFFSTEQGRAHARARSAWLKAMKAAAKAERRLSPADVAAMMPTITAPEPPETRVVRPVFGNVAVAVQAANAPDEQHDQDAVLENFGRAVRQLRIVSRQEDGADV</sequence>
<dbReference type="Gene3D" id="1.10.10.10">
    <property type="entry name" value="Winged helix-like DNA-binding domain superfamily/Winged helix DNA-binding domain"/>
    <property type="match status" value="1"/>
</dbReference>
<comment type="caution">
    <text evidence="3">The sequence shown here is derived from an EMBL/GenBank/DDBJ whole genome shotgun (WGS) entry which is preliminary data.</text>
</comment>
<dbReference type="Pfam" id="PF02914">
    <property type="entry name" value="DDE_2"/>
    <property type="match status" value="1"/>
</dbReference>
<dbReference type="AlphaFoldDB" id="A0A840C2K1"/>
<dbReference type="InterPro" id="IPR015126">
    <property type="entry name" value="Mu_I-gamma"/>
</dbReference>
<dbReference type="Gene3D" id="2.30.30.130">
    <property type="entry name" value="Transposase, Mu, C-terminal"/>
    <property type="match status" value="1"/>
</dbReference>
<dbReference type="EMBL" id="JACIEN010000003">
    <property type="protein sequence ID" value="MBB4018202.1"/>
    <property type="molecule type" value="Genomic_DNA"/>
</dbReference>
<dbReference type="GO" id="GO:0015074">
    <property type="term" value="P:DNA integration"/>
    <property type="evidence" value="ECO:0007669"/>
    <property type="project" value="InterPro"/>
</dbReference>
<dbReference type="SUPFAM" id="SSF46955">
    <property type="entry name" value="Putative DNA-binding domain"/>
    <property type="match status" value="1"/>
</dbReference>
<dbReference type="GO" id="GO:0003677">
    <property type="term" value="F:DNA binding"/>
    <property type="evidence" value="ECO:0007669"/>
    <property type="project" value="InterPro"/>
</dbReference>
<dbReference type="InterPro" id="IPR012337">
    <property type="entry name" value="RNaseH-like_sf"/>
</dbReference>
<organism evidence="3 4">
    <name type="scientific">Chelatococcus caeni</name>
    <dbReference type="NCBI Taxonomy" id="1348468"/>
    <lineage>
        <taxon>Bacteria</taxon>
        <taxon>Pseudomonadati</taxon>
        <taxon>Pseudomonadota</taxon>
        <taxon>Alphaproteobacteria</taxon>
        <taxon>Hyphomicrobiales</taxon>
        <taxon>Chelatococcaceae</taxon>
        <taxon>Chelatococcus</taxon>
    </lineage>
</organism>
<protein>
    <recommendedName>
        <fullName evidence="2">HTH Mu-type domain-containing protein</fullName>
    </recommendedName>
</protein>
<dbReference type="InterPro" id="IPR036388">
    <property type="entry name" value="WH-like_DNA-bd_sf"/>
</dbReference>
<dbReference type="InterPro" id="IPR036397">
    <property type="entry name" value="RNaseH_sf"/>
</dbReference>
<name>A0A840C2K1_9HYPH</name>
<accession>A0A840C2K1</accession>
<dbReference type="Pfam" id="PF09039">
    <property type="entry name" value="HTH_Tnp_Mu_2"/>
    <property type="match status" value="1"/>
</dbReference>
<dbReference type="Gene3D" id="6.10.250.2550">
    <property type="match status" value="1"/>
</dbReference>
<dbReference type="Proteomes" id="UP000577362">
    <property type="component" value="Unassembled WGS sequence"/>
</dbReference>
<feature type="domain" description="HTH Mu-type" evidence="2">
    <location>
        <begin position="8"/>
        <end position="87"/>
    </location>
</feature>
<keyword evidence="4" id="KW-1185">Reference proteome</keyword>
<evidence type="ECO:0000259" key="2">
    <source>
        <dbReference type="PROSITE" id="PS51702"/>
    </source>
</evidence>
<dbReference type="InterPro" id="IPR003314">
    <property type="entry name" value="Mu-type_HTH"/>
</dbReference>
<dbReference type="InterPro" id="IPR009057">
    <property type="entry name" value="Homeodomain-like_sf"/>
</dbReference>
<proteinExistence type="predicted"/>
<dbReference type="SUPFAM" id="SSF53098">
    <property type="entry name" value="Ribonuclease H-like"/>
    <property type="match status" value="1"/>
</dbReference>
<dbReference type="GO" id="GO:0004803">
    <property type="term" value="F:transposase activity"/>
    <property type="evidence" value="ECO:0007669"/>
    <property type="project" value="InterPro"/>
</dbReference>
<evidence type="ECO:0000313" key="3">
    <source>
        <dbReference type="EMBL" id="MBB4018202.1"/>
    </source>
</evidence>
<evidence type="ECO:0000313" key="4">
    <source>
        <dbReference type="Proteomes" id="UP000577362"/>
    </source>
</evidence>
<reference evidence="3 4" key="1">
    <citation type="submission" date="2020-08" db="EMBL/GenBank/DDBJ databases">
        <title>Genomic Encyclopedia of Type Strains, Phase IV (KMG-IV): sequencing the most valuable type-strain genomes for metagenomic binning, comparative biology and taxonomic classification.</title>
        <authorList>
            <person name="Goeker M."/>
        </authorList>
    </citation>
    <scope>NUCLEOTIDE SEQUENCE [LARGE SCALE GENOMIC DNA]</scope>
    <source>
        <strain evidence="3 4">DSM 103737</strain>
    </source>
</reference>
<dbReference type="InterPro" id="IPR009004">
    <property type="entry name" value="Transposase_Mu_C"/>
</dbReference>
<dbReference type="SUPFAM" id="SSF46689">
    <property type="entry name" value="Homeodomain-like"/>
    <property type="match status" value="2"/>
</dbReference>
<dbReference type="InterPro" id="IPR004189">
    <property type="entry name" value="Phage_Mu_transposase"/>
</dbReference>
<gene>
    <name evidence="3" type="ORF">GGR16_003236</name>
</gene>
<dbReference type="Pfam" id="PF09299">
    <property type="entry name" value="Mu-transpos_C"/>
    <property type="match status" value="1"/>
</dbReference>
<feature type="region of interest" description="Disordered" evidence="1">
    <location>
        <begin position="20"/>
        <end position="57"/>
    </location>
</feature>
<dbReference type="InterPro" id="IPR015378">
    <property type="entry name" value="Transposase-like_Mu_C"/>
</dbReference>
<dbReference type="PROSITE" id="PS51702">
    <property type="entry name" value="HTH_MU"/>
    <property type="match status" value="1"/>
</dbReference>
<dbReference type="SUPFAM" id="SSF50610">
    <property type="entry name" value="mu transposase, C-terminal domain"/>
    <property type="match status" value="1"/>
</dbReference>
<dbReference type="InterPro" id="IPR009061">
    <property type="entry name" value="DNA-bd_dom_put_sf"/>
</dbReference>
<dbReference type="Gene3D" id="3.30.420.10">
    <property type="entry name" value="Ribonuclease H-like superfamily/Ribonuclease H"/>
    <property type="match status" value="1"/>
</dbReference>
<dbReference type="Gene3D" id="1.10.10.60">
    <property type="entry name" value="Homeodomain-like"/>
    <property type="match status" value="2"/>
</dbReference>
<dbReference type="RefSeq" id="WP_183317197.1">
    <property type="nucleotide sequence ID" value="NZ_JACIEN010000003.1"/>
</dbReference>
<dbReference type="Pfam" id="PF02316">
    <property type="entry name" value="HTH_Tnp_Mu_1"/>
    <property type="match status" value="1"/>
</dbReference>
<evidence type="ECO:0000256" key="1">
    <source>
        <dbReference type="SAM" id="MobiDB-lite"/>
    </source>
</evidence>